<dbReference type="EMBL" id="KZ680207">
    <property type="protein sequence ID" value="PTB70745.1"/>
    <property type="molecule type" value="Genomic_DNA"/>
</dbReference>
<proteinExistence type="predicted"/>
<gene>
    <name evidence="1" type="ORF">BBK36DRAFT_1175363</name>
</gene>
<dbReference type="RefSeq" id="XP_024754065.1">
    <property type="nucleotide sequence ID" value="XM_024895970.1"/>
</dbReference>
<reference evidence="2" key="1">
    <citation type="submission" date="2016-07" db="EMBL/GenBank/DDBJ databases">
        <title>Multiple horizontal gene transfer events from other fungi enriched the ability of initially mycotrophic Trichoderma (Ascomycota) to feed on dead plant biomass.</title>
        <authorList>
            <consortium name="DOE Joint Genome Institute"/>
            <person name="Atanasova L."/>
            <person name="Chenthamara K."/>
            <person name="Zhang J."/>
            <person name="Grujic M."/>
            <person name="Henrissat B."/>
            <person name="Kuo A."/>
            <person name="Aerts A."/>
            <person name="Salamov A."/>
            <person name="Lipzen A."/>
            <person name="Labutti K."/>
            <person name="Barry K."/>
            <person name="Miao Y."/>
            <person name="Rahimi M.J."/>
            <person name="Shen Q."/>
            <person name="Grigoriev I.V."/>
            <person name="Kubicek C.P."/>
            <person name="Druzhinina I.S."/>
        </authorList>
    </citation>
    <scope>NUCLEOTIDE SEQUENCE [LARGE SCALE GENOMIC DNA]</scope>
    <source>
        <strain evidence="2">TUCIM 6016</strain>
    </source>
</reference>
<evidence type="ECO:0000313" key="2">
    <source>
        <dbReference type="Proteomes" id="UP000241546"/>
    </source>
</evidence>
<evidence type="ECO:0000313" key="1">
    <source>
        <dbReference type="EMBL" id="PTB70745.1"/>
    </source>
</evidence>
<accession>A0A2T4BN46</accession>
<keyword evidence="2" id="KW-1185">Reference proteome</keyword>
<name>A0A2T4BN46_9HYPO</name>
<dbReference type="AlphaFoldDB" id="A0A2T4BN46"/>
<dbReference type="Proteomes" id="UP000241546">
    <property type="component" value="Unassembled WGS sequence"/>
</dbReference>
<sequence>MRRCKWKAKLHSGRVKPRQPMNERDMARLRTMCKSLLLGEVQVLQRMVRKRVRRLVNGAIGAMDFGMRALQRARPMGPRHGWSGRLWGWHNGSYLRDEYAVQHDGFCKDRGCKRTRQDTSTITSCWLVGLDGRLSREYAEDVSLGKSVHVECQTRGISRSFTRIGSLYLRRLIRLFAGSHARPIPALQAAFRRGRVPGGEIQPSLHTAVARLIVPRLPLGMMQTE</sequence>
<dbReference type="GeneID" id="36604088"/>
<protein>
    <submittedName>
        <fullName evidence="1">Uncharacterized protein</fullName>
    </submittedName>
</protein>
<organism evidence="1 2">
    <name type="scientific">Trichoderma citrinoviride</name>
    <dbReference type="NCBI Taxonomy" id="58853"/>
    <lineage>
        <taxon>Eukaryota</taxon>
        <taxon>Fungi</taxon>
        <taxon>Dikarya</taxon>
        <taxon>Ascomycota</taxon>
        <taxon>Pezizomycotina</taxon>
        <taxon>Sordariomycetes</taxon>
        <taxon>Hypocreomycetidae</taxon>
        <taxon>Hypocreales</taxon>
        <taxon>Hypocreaceae</taxon>
        <taxon>Trichoderma</taxon>
    </lineage>
</organism>